<sequence length="243" mass="28227">METISFDHAGLVKLYQQGYFDADAYLDKQTLLLVWDCHDLGLKNCRSLILDTKRGIIISDKETTRLVNQFIKQQPVGLLLTRALVGSFAKKTPCLPYVWGKILLVPLSGYTRHATSWVRLDHVYYDYFSDPDHITFIFDHDDKTRYVLPINKKTYLSNLKTTTTIYYKLHQIIHEINADFSLDLPNDHSLCNLEKQLDTLSLTAFLDDYLTMIITLIYRESGVTSASEVKLIKDRLKQRYDHL</sequence>
<comment type="caution">
    <text evidence="1">The sequence shown here is derived from an EMBL/GenBank/DDBJ whole genome shotgun (WGS) entry which is preliminary data.</text>
</comment>
<dbReference type="Proteomes" id="UP000051612">
    <property type="component" value="Unassembled WGS sequence"/>
</dbReference>
<dbReference type="PATRIC" id="fig|1423772.3.peg.1503"/>
<protein>
    <submittedName>
        <fullName evidence="1">Uncharacterized protein</fullName>
    </submittedName>
</protein>
<evidence type="ECO:0000313" key="2">
    <source>
        <dbReference type="Proteomes" id="UP000051612"/>
    </source>
</evidence>
<gene>
    <name evidence="1" type="ORF">FC48_GL001412</name>
</gene>
<organism evidence="1 2">
    <name type="scientific">Ligilactobacillus murinus DSM 20452 = NBRC 14221</name>
    <dbReference type="NCBI Taxonomy" id="1423772"/>
    <lineage>
        <taxon>Bacteria</taxon>
        <taxon>Bacillati</taxon>
        <taxon>Bacillota</taxon>
        <taxon>Bacilli</taxon>
        <taxon>Lactobacillales</taxon>
        <taxon>Lactobacillaceae</taxon>
        <taxon>Ligilactobacillus</taxon>
    </lineage>
</organism>
<name>A0A0R2BCI5_9LACO</name>
<dbReference type="AlphaFoldDB" id="A0A0R2BCI5"/>
<dbReference type="RefSeq" id="WP_056958486.1">
    <property type="nucleotide sequence ID" value="NZ_AYYN01000031.1"/>
</dbReference>
<proteinExistence type="predicted"/>
<dbReference type="EMBL" id="AYYN01000031">
    <property type="protein sequence ID" value="KRM76714.1"/>
    <property type="molecule type" value="Genomic_DNA"/>
</dbReference>
<reference evidence="1 2" key="1">
    <citation type="journal article" date="2015" name="Genome Announc.">
        <title>Expanding the biotechnology potential of lactobacilli through comparative genomics of 213 strains and associated genera.</title>
        <authorList>
            <person name="Sun Z."/>
            <person name="Harris H.M."/>
            <person name="McCann A."/>
            <person name="Guo C."/>
            <person name="Argimon S."/>
            <person name="Zhang W."/>
            <person name="Yang X."/>
            <person name="Jeffery I.B."/>
            <person name="Cooney J.C."/>
            <person name="Kagawa T.F."/>
            <person name="Liu W."/>
            <person name="Song Y."/>
            <person name="Salvetti E."/>
            <person name="Wrobel A."/>
            <person name="Rasinkangas P."/>
            <person name="Parkhill J."/>
            <person name="Rea M.C."/>
            <person name="O'Sullivan O."/>
            <person name="Ritari J."/>
            <person name="Douillard F.P."/>
            <person name="Paul Ross R."/>
            <person name="Yang R."/>
            <person name="Briner A.E."/>
            <person name="Felis G.E."/>
            <person name="de Vos W.M."/>
            <person name="Barrangou R."/>
            <person name="Klaenhammer T.R."/>
            <person name="Caufield P.W."/>
            <person name="Cui Y."/>
            <person name="Zhang H."/>
            <person name="O'Toole P.W."/>
        </authorList>
    </citation>
    <scope>NUCLEOTIDE SEQUENCE [LARGE SCALE GENOMIC DNA]</scope>
    <source>
        <strain evidence="1 2">DSM 20452</strain>
    </source>
</reference>
<dbReference type="GeneID" id="48467413"/>
<evidence type="ECO:0000313" key="1">
    <source>
        <dbReference type="EMBL" id="KRM76714.1"/>
    </source>
</evidence>
<accession>A0A0R2BCI5</accession>